<organism evidence="3 4">
    <name type="scientific">Chthonomonas calidirosea (strain DSM 23976 / ICMP 18418 / T49)</name>
    <dbReference type="NCBI Taxonomy" id="1303518"/>
    <lineage>
        <taxon>Bacteria</taxon>
        <taxon>Bacillati</taxon>
        <taxon>Armatimonadota</taxon>
        <taxon>Chthonomonadia</taxon>
        <taxon>Chthonomonadales</taxon>
        <taxon>Chthonomonadaceae</taxon>
        <taxon>Chthonomonas</taxon>
    </lineage>
</organism>
<dbReference type="GO" id="GO:0033922">
    <property type="term" value="F:peptidoglycan beta-N-acetylmuramidase activity"/>
    <property type="evidence" value="ECO:0007669"/>
    <property type="project" value="InterPro"/>
</dbReference>
<dbReference type="InterPro" id="IPR048503">
    <property type="entry name" value="NamZ_C"/>
</dbReference>
<dbReference type="KEGG" id="ccz:CCALI_00469"/>
<evidence type="ECO:0000259" key="2">
    <source>
        <dbReference type="Pfam" id="PF20732"/>
    </source>
</evidence>
<proteinExistence type="predicted"/>
<dbReference type="PIRSF" id="PIRSF016719">
    <property type="entry name" value="UCP016719"/>
    <property type="match status" value="1"/>
</dbReference>
<evidence type="ECO:0000313" key="4">
    <source>
        <dbReference type="Proteomes" id="UP000014227"/>
    </source>
</evidence>
<dbReference type="AlphaFoldDB" id="S0EWZ6"/>
<dbReference type="PATRIC" id="fig|1303518.3.peg.474"/>
<dbReference type="RefSeq" id="WP_016481865.1">
    <property type="nucleotide sequence ID" value="NC_021487.1"/>
</dbReference>
<dbReference type="OrthoDB" id="9801061at2"/>
<dbReference type="InterPro" id="IPR048502">
    <property type="entry name" value="NamZ_N"/>
</dbReference>
<sequence length="375" mass="41864">MAVLLGIDRCSQENFSLLKGKRVGLITNHSGRDSNGRSTIDLLYNANGVKLTALFTPEHGLRGVADDAVSDAHDPITGLPIYSLYGTRLRPQPEQLLEVNVLVYDIQDIGVRFYTYISTLKYAIEAAAEAQIAFLVLDRPNPLGGQQIEGPLADADRLDFTACHPIPIRHGLTLGELATLYVRELKLPLQLDVVRLEGWKRSDYWDATNLTWINPSPNMRSLRQALLYPGIGLLEFTNLSVGRGTDTPFEWIGAPWIDARKLAAALNAASLPGVCFIPVQFQPSTRQYAGQTCSGVEIIVTHREVFRPVRTGLTIALALRQLFPEHWEPENYLRLLANQKVFQAIIQGAPKEEIFTMLEEDEQAFRERIAACLLY</sequence>
<reference evidence="4" key="1">
    <citation type="submission" date="2013-03" db="EMBL/GenBank/DDBJ databases">
        <title>Genome sequence of Chthonomonas calidirosea, the first sequenced genome from the Armatimonadetes phylum (formally candidate division OP10).</title>
        <authorList>
            <person name="Lee K.C.Y."/>
            <person name="Morgan X.C."/>
            <person name="Dunfield P.F."/>
            <person name="Tamas I."/>
            <person name="Houghton K.M."/>
            <person name="Vyssotski M."/>
            <person name="Ryan J.L.J."/>
            <person name="Lagutin K."/>
            <person name="McDonald I.R."/>
            <person name="Stott M.B."/>
        </authorList>
    </citation>
    <scope>NUCLEOTIDE SEQUENCE [LARGE SCALE GENOMIC DNA]</scope>
    <source>
        <strain evidence="4">DSM 23976 / ICMP 18418 / T49</strain>
    </source>
</reference>
<feature type="domain" description="Peptidoglycan beta-N-acetylmuramidase NamZ C-terminal" evidence="2">
    <location>
        <begin position="226"/>
        <end position="375"/>
    </location>
</feature>
<dbReference type="InterPro" id="IPR008302">
    <property type="entry name" value="NamZ"/>
</dbReference>
<dbReference type="FunCoup" id="S0EWZ6">
    <property type="interactions" value="27"/>
</dbReference>
<dbReference type="EMBL" id="HF951689">
    <property type="protein sequence ID" value="CCW34303.1"/>
    <property type="molecule type" value="Genomic_DNA"/>
</dbReference>
<dbReference type="InParanoid" id="S0EWZ6"/>
<dbReference type="HOGENOM" id="CLU_033227_1_0_0"/>
<dbReference type="PANTHER" id="PTHR42915:SF1">
    <property type="entry name" value="PEPTIDOGLYCAN BETA-N-ACETYLMURAMIDASE NAMZ"/>
    <property type="match status" value="1"/>
</dbReference>
<dbReference type="Gene3D" id="3.40.50.12170">
    <property type="entry name" value="Uncharacterised protein PF07075, DUF1343"/>
    <property type="match status" value="1"/>
</dbReference>
<accession>S0EWZ6</accession>
<dbReference type="PANTHER" id="PTHR42915">
    <property type="entry name" value="HYPOTHETICAL 460 KDA PROTEIN IN FEUA-SIGW INTERGENIC REGION [PRECURSOR]"/>
    <property type="match status" value="1"/>
</dbReference>
<dbReference type="STRING" id="454171.CP488_00685"/>
<evidence type="ECO:0000313" key="3">
    <source>
        <dbReference type="EMBL" id="CCW34303.1"/>
    </source>
</evidence>
<dbReference type="Proteomes" id="UP000014227">
    <property type="component" value="Chromosome I"/>
</dbReference>
<feature type="domain" description="Peptidoglycan beta-N-acetylmuramidase NamZ N-terminal" evidence="1">
    <location>
        <begin position="23"/>
        <end position="222"/>
    </location>
</feature>
<dbReference type="Pfam" id="PF07075">
    <property type="entry name" value="NamZ_N"/>
    <property type="match status" value="1"/>
</dbReference>
<dbReference type="Pfam" id="PF20732">
    <property type="entry name" value="NamZ_C"/>
    <property type="match status" value="1"/>
</dbReference>
<protein>
    <submittedName>
        <fullName evidence="3">Uncharacterized protein conserved in bacteria</fullName>
    </submittedName>
</protein>
<dbReference type="Gene3D" id="3.90.1150.140">
    <property type="match status" value="1"/>
</dbReference>
<gene>
    <name evidence="3" type="ORF">CCALI_00469</name>
</gene>
<name>S0EWZ6_CHTCT</name>
<dbReference type="eggNOG" id="COG3876">
    <property type="taxonomic scope" value="Bacteria"/>
</dbReference>
<keyword evidence="4" id="KW-1185">Reference proteome</keyword>
<evidence type="ECO:0000259" key="1">
    <source>
        <dbReference type="Pfam" id="PF07075"/>
    </source>
</evidence>